<gene>
    <name evidence="1" type="ORF">HNQ08_005300</name>
</gene>
<dbReference type="EMBL" id="JACHFL010000029">
    <property type="protein sequence ID" value="MBB5366171.1"/>
    <property type="molecule type" value="Genomic_DNA"/>
</dbReference>
<keyword evidence="1" id="KW-0808">Transferase</keyword>
<evidence type="ECO:0000313" key="2">
    <source>
        <dbReference type="Proteomes" id="UP000552709"/>
    </source>
</evidence>
<organism evidence="1 2">
    <name type="scientific">Deinococcus humi</name>
    <dbReference type="NCBI Taxonomy" id="662880"/>
    <lineage>
        <taxon>Bacteria</taxon>
        <taxon>Thermotogati</taxon>
        <taxon>Deinococcota</taxon>
        <taxon>Deinococci</taxon>
        <taxon>Deinococcales</taxon>
        <taxon>Deinococcaceae</taxon>
        <taxon>Deinococcus</taxon>
    </lineage>
</organism>
<protein>
    <submittedName>
        <fullName evidence="1">Nucleoside 2-deoxyribosyltransferase</fullName>
    </submittedName>
</protein>
<name>A0A7W8JZP2_9DEIO</name>
<accession>A0A7W8JZP2</accession>
<dbReference type="AlphaFoldDB" id="A0A7W8JZP2"/>
<reference evidence="1 2" key="1">
    <citation type="submission" date="2020-08" db="EMBL/GenBank/DDBJ databases">
        <title>Genomic Encyclopedia of Type Strains, Phase IV (KMG-IV): sequencing the most valuable type-strain genomes for metagenomic binning, comparative biology and taxonomic classification.</title>
        <authorList>
            <person name="Goeker M."/>
        </authorList>
    </citation>
    <scope>NUCLEOTIDE SEQUENCE [LARGE SCALE GENOMIC DNA]</scope>
    <source>
        <strain evidence="1 2">DSM 27939</strain>
    </source>
</reference>
<proteinExistence type="predicted"/>
<evidence type="ECO:0000313" key="1">
    <source>
        <dbReference type="EMBL" id="MBB5366171.1"/>
    </source>
</evidence>
<sequence>MKIYIACALTHVPRHIFQSYADEIHTLAQALYNHGHHVKYAFKDSDPQLAQYKEDQRARLCYKWDRNMVEECDLVIAEASFPSIGLGIELQIAESLSIPIILSFNENLNRSKPISYKNPDQISHDLQIGQGYISLMALGLPNIIEVIKYETMGDILDRLPEL</sequence>
<dbReference type="SUPFAM" id="SSF52309">
    <property type="entry name" value="N-(deoxy)ribosyltransferase-like"/>
    <property type="match status" value="1"/>
</dbReference>
<keyword evidence="2" id="KW-1185">Reference proteome</keyword>
<dbReference type="Proteomes" id="UP000552709">
    <property type="component" value="Unassembled WGS sequence"/>
</dbReference>
<dbReference type="GO" id="GO:0016740">
    <property type="term" value="F:transferase activity"/>
    <property type="evidence" value="ECO:0007669"/>
    <property type="project" value="UniProtKB-KW"/>
</dbReference>
<dbReference type="RefSeq" id="WP_184138038.1">
    <property type="nucleotide sequence ID" value="NZ_JACHFL010000029.1"/>
</dbReference>
<comment type="caution">
    <text evidence="1">The sequence shown here is derived from an EMBL/GenBank/DDBJ whole genome shotgun (WGS) entry which is preliminary data.</text>
</comment>
<dbReference type="Gene3D" id="3.40.50.450">
    <property type="match status" value="1"/>
</dbReference>